<proteinExistence type="predicted"/>
<evidence type="ECO:0000313" key="1">
    <source>
        <dbReference type="EMBL" id="CAB5038822.1"/>
    </source>
</evidence>
<dbReference type="AlphaFoldDB" id="A0A6J7SDD8"/>
<organism evidence="1">
    <name type="scientific">freshwater metagenome</name>
    <dbReference type="NCBI Taxonomy" id="449393"/>
    <lineage>
        <taxon>unclassified sequences</taxon>
        <taxon>metagenomes</taxon>
        <taxon>ecological metagenomes</taxon>
    </lineage>
</organism>
<reference evidence="1" key="1">
    <citation type="submission" date="2020-05" db="EMBL/GenBank/DDBJ databases">
        <authorList>
            <person name="Chiriac C."/>
            <person name="Salcher M."/>
            <person name="Ghai R."/>
            <person name="Kavagutti S V."/>
        </authorList>
    </citation>
    <scope>NUCLEOTIDE SEQUENCE</scope>
</reference>
<gene>
    <name evidence="1" type="ORF">UFOPK4248_00040</name>
</gene>
<sequence length="51" mass="5460">MAAQTKAVTHSQIMNCEARSAEITKSASPLYAIENRALLAGDSRTIGKRPT</sequence>
<name>A0A6J7SDD8_9ZZZZ</name>
<dbReference type="EMBL" id="CAFBQB010000002">
    <property type="protein sequence ID" value="CAB5038822.1"/>
    <property type="molecule type" value="Genomic_DNA"/>
</dbReference>
<protein>
    <submittedName>
        <fullName evidence="1">Unannotated protein</fullName>
    </submittedName>
</protein>
<accession>A0A6J7SDD8</accession>